<dbReference type="Gene3D" id="3.90.1150.10">
    <property type="entry name" value="Aspartate Aminotransferase, domain 1"/>
    <property type="match status" value="1"/>
</dbReference>
<dbReference type="NCBIfam" id="TIGR03812">
    <property type="entry name" value="tyr_de_CO2_Arch"/>
    <property type="match status" value="1"/>
</dbReference>
<evidence type="ECO:0000256" key="7">
    <source>
        <dbReference type="RuleBase" id="RU000382"/>
    </source>
</evidence>
<sequence length="403" mass="44648">MRKHGLSKSEVYSNIQKLRQTDVPWDRVLNSICTQPHEVAVKAFTDAIDTNLGDVRIFQGTHQIEQQVIQSISTFLHAKEPAGSLVSGGTEANLLALYVAKKQARSKAKNRHVSEVICAETVHYSMKKIFDLLDLTAVILPVDEKFRMDISQINKHISENTVAIVATAGSSEFGSIDPIEELSDIAVAHQIYLHVDAATGGFIIPFAKALGYQLPNFDFSLPGVSSITMDPHKYGLANIPAGGIFFRDQSLIELISLDSFFINTPSHKTFLGTRPGGAAVATFAVLEHLGWDGYKEITRKNYATMEYLVEQLKWRNYQLASPPELNIVIVDLPNAEEVMTLLEEWDWIISVSKRFRHCLRLVITAHVNIEMIDNFLTVLDGAVNCLSDTASLENTQASHGAKG</sequence>
<dbReference type="InterPro" id="IPR002129">
    <property type="entry name" value="PyrdxlP-dep_de-COase"/>
</dbReference>
<dbReference type="HOGENOM" id="CLU_028929_2_1_6"/>
<evidence type="ECO:0000256" key="5">
    <source>
        <dbReference type="ARBA" id="ARBA00038302"/>
    </source>
</evidence>
<dbReference type="RefSeq" id="WP_012324637.1">
    <property type="nucleotide sequence ID" value="NC_010506.1"/>
</dbReference>
<keyword evidence="3 6" id="KW-0663">Pyridoxal phosphate</keyword>
<keyword evidence="2" id="KW-0210">Decarboxylase</keyword>
<gene>
    <name evidence="8" type="ordered locus">Swoo_2007</name>
</gene>
<evidence type="ECO:0000256" key="6">
    <source>
        <dbReference type="PIRSR" id="PIRSR602129-50"/>
    </source>
</evidence>
<dbReference type="Gene3D" id="3.40.640.10">
    <property type="entry name" value="Type I PLP-dependent aspartate aminotransferase-like (Major domain)"/>
    <property type="match status" value="1"/>
</dbReference>
<name>B1KQQ2_SHEWM</name>
<evidence type="ECO:0000313" key="8">
    <source>
        <dbReference type="EMBL" id="ACA86291.1"/>
    </source>
</evidence>
<dbReference type="GO" id="GO:0004068">
    <property type="term" value="F:aspartate 1-decarboxylase activity"/>
    <property type="evidence" value="ECO:0007669"/>
    <property type="project" value="TreeGrafter"/>
</dbReference>
<dbReference type="GO" id="GO:0019752">
    <property type="term" value="P:carboxylic acid metabolic process"/>
    <property type="evidence" value="ECO:0007669"/>
    <property type="project" value="InterPro"/>
</dbReference>
<dbReference type="Proteomes" id="UP000002168">
    <property type="component" value="Chromosome"/>
</dbReference>
<protein>
    <submittedName>
        <fullName evidence="8">Pyridoxal-dependent decarboxylase</fullName>
    </submittedName>
</protein>
<dbReference type="eggNOG" id="COG0076">
    <property type="taxonomic scope" value="Bacteria"/>
</dbReference>
<feature type="modified residue" description="N6-(pyridoxal phosphate)lysine" evidence="6">
    <location>
        <position position="233"/>
    </location>
</feature>
<keyword evidence="4 7" id="KW-0456">Lyase</keyword>
<reference evidence="8 9" key="1">
    <citation type="submission" date="2008-02" db="EMBL/GenBank/DDBJ databases">
        <title>Complete sequence of Shewanella woodyi ATCC 51908.</title>
        <authorList>
            <consortium name="US DOE Joint Genome Institute"/>
            <person name="Copeland A."/>
            <person name="Lucas S."/>
            <person name="Lapidus A."/>
            <person name="Glavina del Rio T."/>
            <person name="Dalin E."/>
            <person name="Tice H."/>
            <person name="Bruce D."/>
            <person name="Goodwin L."/>
            <person name="Pitluck S."/>
            <person name="Sims D."/>
            <person name="Brettin T."/>
            <person name="Detter J.C."/>
            <person name="Han C."/>
            <person name="Kuske C.R."/>
            <person name="Schmutz J."/>
            <person name="Larimer F."/>
            <person name="Land M."/>
            <person name="Hauser L."/>
            <person name="Kyrpides N."/>
            <person name="Lykidis A."/>
            <person name="Zhao J.-S."/>
            <person name="Richardson P."/>
        </authorList>
    </citation>
    <scope>NUCLEOTIDE SEQUENCE [LARGE SCALE GENOMIC DNA]</scope>
    <source>
        <strain evidence="9">ATCC 51908 / MS32</strain>
    </source>
</reference>
<evidence type="ECO:0000256" key="1">
    <source>
        <dbReference type="ARBA" id="ARBA00001933"/>
    </source>
</evidence>
<dbReference type="STRING" id="392500.Swoo_2007"/>
<evidence type="ECO:0000256" key="4">
    <source>
        <dbReference type="ARBA" id="ARBA00023239"/>
    </source>
</evidence>
<dbReference type="Pfam" id="PF00282">
    <property type="entry name" value="Pyridoxal_deC"/>
    <property type="match status" value="1"/>
</dbReference>
<proteinExistence type="inferred from homology"/>
<dbReference type="EMBL" id="CP000961">
    <property type="protein sequence ID" value="ACA86291.1"/>
    <property type="molecule type" value="Genomic_DNA"/>
</dbReference>
<dbReference type="GO" id="GO:0030170">
    <property type="term" value="F:pyridoxal phosphate binding"/>
    <property type="evidence" value="ECO:0007669"/>
    <property type="project" value="InterPro"/>
</dbReference>
<comment type="cofactor">
    <cofactor evidence="1 6 7">
        <name>pyridoxal 5'-phosphate</name>
        <dbReference type="ChEBI" id="CHEBI:597326"/>
    </cofactor>
</comment>
<organism evidence="8 9">
    <name type="scientific">Shewanella woodyi (strain ATCC 51908 / MS32)</name>
    <dbReference type="NCBI Taxonomy" id="392500"/>
    <lineage>
        <taxon>Bacteria</taxon>
        <taxon>Pseudomonadati</taxon>
        <taxon>Pseudomonadota</taxon>
        <taxon>Gammaproteobacteria</taxon>
        <taxon>Alteromonadales</taxon>
        <taxon>Shewanellaceae</taxon>
        <taxon>Shewanella</taxon>
    </lineage>
</organism>
<evidence type="ECO:0000256" key="3">
    <source>
        <dbReference type="ARBA" id="ARBA00022898"/>
    </source>
</evidence>
<evidence type="ECO:0000256" key="2">
    <source>
        <dbReference type="ARBA" id="ARBA00022793"/>
    </source>
</evidence>
<dbReference type="InterPro" id="IPR050477">
    <property type="entry name" value="GrpII_AminoAcid_Decarb"/>
</dbReference>
<dbReference type="SUPFAM" id="SSF53383">
    <property type="entry name" value="PLP-dependent transferases"/>
    <property type="match status" value="1"/>
</dbReference>
<dbReference type="InterPro" id="IPR015421">
    <property type="entry name" value="PyrdxlP-dep_Trfase_major"/>
</dbReference>
<dbReference type="InterPro" id="IPR015424">
    <property type="entry name" value="PyrdxlP-dep_Trfase"/>
</dbReference>
<dbReference type="PROSITE" id="PS00392">
    <property type="entry name" value="DDC_GAD_HDC_YDC"/>
    <property type="match status" value="1"/>
</dbReference>
<keyword evidence="9" id="KW-1185">Reference proteome</keyword>
<evidence type="ECO:0000313" key="9">
    <source>
        <dbReference type="Proteomes" id="UP000002168"/>
    </source>
</evidence>
<dbReference type="AlphaFoldDB" id="B1KQQ2"/>
<accession>B1KQQ2</accession>
<dbReference type="GO" id="GO:0015937">
    <property type="term" value="P:coenzyme A biosynthetic process"/>
    <property type="evidence" value="ECO:0007669"/>
    <property type="project" value="TreeGrafter"/>
</dbReference>
<dbReference type="PANTHER" id="PTHR42735">
    <property type="match status" value="1"/>
</dbReference>
<dbReference type="InterPro" id="IPR015422">
    <property type="entry name" value="PyrdxlP-dep_Trfase_small"/>
</dbReference>
<comment type="similarity">
    <text evidence="5">Belongs to the group II decarboxylase family. Sphingosine-1-phosphate lyase subfamily.</text>
</comment>
<dbReference type="PANTHER" id="PTHR42735:SF6">
    <property type="entry name" value="SPHINGOSINE-1-PHOSPHATE LYASE 1"/>
    <property type="match status" value="1"/>
</dbReference>
<dbReference type="InterPro" id="IPR020931">
    <property type="entry name" value="MfnA"/>
</dbReference>
<dbReference type="KEGG" id="swd:Swoo_2007"/>
<dbReference type="InterPro" id="IPR021115">
    <property type="entry name" value="Pyridoxal-P_BS"/>
</dbReference>